<evidence type="ECO:0000259" key="2">
    <source>
        <dbReference type="Pfam" id="PF20700"/>
    </source>
</evidence>
<sequence length="664" mass="74109">SSQETVDSTESIDNSLPDLPPYLLIASSSLLNLFTRCPSCGDPSIHSLSFSQHGSAVVLKWKCNKCDKSSWPSQPLLCGRFYEGNAKIATAGHTTGLSLPRLAVFGDVLGLPLPAPRTEYDLLSKLVLPAVDIVYERHMRYVESVVRNKLETHLKRRGIDLSIDGRYSRPGFTALNATISFIHLTTNLILLVINMHKHMKGIDGISGRMEKEGVRRGLKILLSKLYKIRSVCTDNDAKIGKMLRDDFSIIKHLLDFWHLVKGINHDLRELAKKKQCPNIQYWRKKLINHAHYIHSKFGKSRKLGLQYWLSSLAHVTGRHRHFAKVPFLHGIAKCKHSRLGWSNAHLIRRDSEEFQLLKAVIMKPTFLAGFLRASPKKNTSPNECFNSIINISSKWYGELIKLAHLHYNTLALLDMLNLREERGNSSVKVIGREGETVKRKMATADHAWRREVWAAIPGVIEKRKLDLFMKKVGAPTDREYLLAMQEDEKDVEEAEGAEEREEGDGGESDVSEELGEGLYGEEVDSDHNPVMDAIELSDAEDEESAEEEDEGVEKIALSSGSEWDEGEAGERWMVLHQGGRGRGRGRGGRGGRGRGGTVVRHEVAAVQATVSAADPSGQQGLSDEPKGGTAKKRGEEEMDEEDSSSDSTFKSTQAKRVRANGRGR</sequence>
<proteinExistence type="predicted"/>
<feature type="region of interest" description="Disordered" evidence="1">
    <location>
        <begin position="537"/>
        <end position="664"/>
    </location>
</feature>
<organism evidence="3 4">
    <name type="scientific">Pristionchus mayeri</name>
    <dbReference type="NCBI Taxonomy" id="1317129"/>
    <lineage>
        <taxon>Eukaryota</taxon>
        <taxon>Metazoa</taxon>
        <taxon>Ecdysozoa</taxon>
        <taxon>Nematoda</taxon>
        <taxon>Chromadorea</taxon>
        <taxon>Rhabditida</taxon>
        <taxon>Rhabditina</taxon>
        <taxon>Diplogasteromorpha</taxon>
        <taxon>Diplogasteroidea</taxon>
        <taxon>Neodiplogasteridae</taxon>
        <taxon>Pristionchus</taxon>
    </lineage>
</organism>
<dbReference type="Pfam" id="PF20700">
    <property type="entry name" value="Mutator"/>
    <property type="match status" value="1"/>
</dbReference>
<feature type="compositionally biased region" description="Basic residues" evidence="1">
    <location>
        <begin position="653"/>
        <end position="664"/>
    </location>
</feature>
<dbReference type="EMBL" id="BTRK01000003">
    <property type="protein sequence ID" value="GMR40069.1"/>
    <property type="molecule type" value="Genomic_DNA"/>
</dbReference>
<dbReference type="AlphaFoldDB" id="A0AAN5CEK9"/>
<dbReference type="PANTHER" id="PTHR31751">
    <property type="entry name" value="SI:CH211-108C17.2-RELATED-RELATED"/>
    <property type="match status" value="1"/>
</dbReference>
<accession>A0AAN5CEK9</accession>
<evidence type="ECO:0000313" key="4">
    <source>
        <dbReference type="Proteomes" id="UP001328107"/>
    </source>
</evidence>
<evidence type="ECO:0000313" key="3">
    <source>
        <dbReference type="EMBL" id="GMR40069.1"/>
    </source>
</evidence>
<feature type="domain" description="Mutator-like transposase" evidence="2">
    <location>
        <begin position="30"/>
        <end position="298"/>
    </location>
</feature>
<feature type="region of interest" description="Disordered" evidence="1">
    <location>
        <begin position="486"/>
        <end position="513"/>
    </location>
</feature>
<dbReference type="PANTHER" id="PTHR31751:SF42">
    <property type="entry name" value="PROTEIN CBG10204"/>
    <property type="match status" value="1"/>
</dbReference>
<comment type="caution">
    <text evidence="3">The sequence shown here is derived from an EMBL/GenBank/DDBJ whole genome shotgun (WGS) entry which is preliminary data.</text>
</comment>
<name>A0AAN5CEK9_9BILA</name>
<evidence type="ECO:0000256" key="1">
    <source>
        <dbReference type="SAM" id="MobiDB-lite"/>
    </source>
</evidence>
<reference evidence="4" key="1">
    <citation type="submission" date="2022-10" db="EMBL/GenBank/DDBJ databases">
        <title>Genome assembly of Pristionchus species.</title>
        <authorList>
            <person name="Yoshida K."/>
            <person name="Sommer R.J."/>
        </authorList>
    </citation>
    <scope>NUCLEOTIDE SEQUENCE [LARGE SCALE GENOMIC DNA]</scope>
    <source>
        <strain evidence="4">RS5460</strain>
    </source>
</reference>
<feature type="non-terminal residue" evidence="3">
    <location>
        <position position="1"/>
    </location>
</feature>
<dbReference type="InterPro" id="IPR049012">
    <property type="entry name" value="Mutator_transp_dom"/>
</dbReference>
<protein>
    <recommendedName>
        <fullName evidence="2">Mutator-like transposase domain-containing protein</fullName>
    </recommendedName>
</protein>
<feature type="compositionally biased region" description="Basic residues" evidence="1">
    <location>
        <begin position="579"/>
        <end position="592"/>
    </location>
</feature>
<keyword evidence="4" id="KW-1185">Reference proteome</keyword>
<feature type="non-terminal residue" evidence="3">
    <location>
        <position position="664"/>
    </location>
</feature>
<gene>
    <name evidence="3" type="ORF">PMAYCL1PPCAC_10264</name>
</gene>
<feature type="compositionally biased region" description="Acidic residues" evidence="1">
    <location>
        <begin position="537"/>
        <end position="551"/>
    </location>
</feature>
<dbReference type="Proteomes" id="UP001328107">
    <property type="component" value="Unassembled WGS sequence"/>
</dbReference>